<accession>A0A671TUW1</accession>
<sequence>MFYTLLRLSEQPSCRYNCGWNLGSCSCTSSCQYNGNCCPDYYDHCSSTTEWPTTEHPSCRYNCGWNLGSCSCTSSCQYYGNCCPDYYDECSATTPEAPSTTDQPSCRYNCGSHMGSCSCSSSCQYYGNCCHDYYYECSETTPEAPSTPDYTSCGGYLYAYSRSFTSPNYPSAYPHYADCIWYIRPGYSVIRLQFSSVNIESCGNCGCDSVSVYDGSSTSSRLLGKVCGRNTATFYSTGSYLTVRFRTDSSVSYSGFRASYEVVDNFSTESPVTEQPSCRYNCGWNLGSCSCTSSCQYYGNCCPDYYDHCSSTTEWPTTAQPSCRHNCGWNLGSCSCSSSCRYNGNCCPDYYDYCSSTTEWPTTGMKTSQQPISRGGLLLTK</sequence>
<dbReference type="GeneTree" id="ENSGT00940000154525"/>
<dbReference type="PROSITE" id="PS50958">
    <property type="entry name" value="SMB_2"/>
    <property type="match status" value="5"/>
</dbReference>
<reference evidence="7" key="1">
    <citation type="submission" date="2021-04" db="EMBL/GenBank/DDBJ databases">
        <authorList>
            <consortium name="Wellcome Sanger Institute Data Sharing"/>
        </authorList>
    </citation>
    <scope>NUCLEOTIDE SEQUENCE [LARGE SCALE GENOMIC DNA]</scope>
</reference>
<evidence type="ECO:0000259" key="6">
    <source>
        <dbReference type="PROSITE" id="PS50958"/>
    </source>
</evidence>
<dbReference type="Pfam" id="PF01033">
    <property type="entry name" value="Somatomedin_B"/>
    <property type="match status" value="2"/>
</dbReference>
<feature type="region of interest" description="Disordered" evidence="4">
    <location>
        <begin position="362"/>
        <end position="381"/>
    </location>
</feature>
<dbReference type="PANTHER" id="PTHR24251:SF30">
    <property type="entry name" value="MEMBRANE FRIZZLED-RELATED PROTEIN"/>
    <property type="match status" value="1"/>
</dbReference>
<feature type="domain" description="SMB" evidence="6">
    <location>
        <begin position="274"/>
        <end position="313"/>
    </location>
</feature>
<dbReference type="PANTHER" id="PTHR24251">
    <property type="entry name" value="OVOCHYMASE-RELATED"/>
    <property type="match status" value="1"/>
</dbReference>
<evidence type="ECO:0000256" key="2">
    <source>
        <dbReference type="ARBA" id="ARBA00023157"/>
    </source>
</evidence>
<evidence type="ECO:0000259" key="5">
    <source>
        <dbReference type="PROSITE" id="PS01180"/>
    </source>
</evidence>
<dbReference type="SUPFAM" id="SSF90188">
    <property type="entry name" value="Somatomedin B domain"/>
    <property type="match status" value="5"/>
</dbReference>
<dbReference type="CDD" id="cd00041">
    <property type="entry name" value="CUB"/>
    <property type="match status" value="1"/>
</dbReference>
<reference evidence="7" key="3">
    <citation type="submission" date="2025-09" db="UniProtKB">
        <authorList>
            <consortium name="Ensembl"/>
        </authorList>
    </citation>
    <scope>IDENTIFICATION</scope>
</reference>
<dbReference type="InterPro" id="IPR035914">
    <property type="entry name" value="Sperma_CUB_dom_sf"/>
</dbReference>
<dbReference type="Ensembl" id="ENSSAUT00010004866.1">
    <property type="protein sequence ID" value="ENSSAUP00010004492.1"/>
    <property type="gene ID" value="ENSSAUG00010002311.1"/>
</dbReference>
<protein>
    <recommendedName>
        <fullName evidence="9">Deleted in malignant brain tumors 1 protein-like</fullName>
    </recommendedName>
</protein>
<dbReference type="InterPro" id="IPR000859">
    <property type="entry name" value="CUB_dom"/>
</dbReference>
<evidence type="ECO:0000313" key="8">
    <source>
        <dbReference type="Proteomes" id="UP000472265"/>
    </source>
</evidence>
<dbReference type="Gene3D" id="2.60.120.290">
    <property type="entry name" value="Spermadhesin, CUB domain"/>
    <property type="match status" value="1"/>
</dbReference>
<dbReference type="InterPro" id="IPR001212">
    <property type="entry name" value="Somatomedin_B_dom"/>
</dbReference>
<feature type="domain" description="SMB" evidence="6">
    <location>
        <begin position="10"/>
        <end position="49"/>
    </location>
</feature>
<reference evidence="7" key="2">
    <citation type="submission" date="2025-08" db="UniProtKB">
        <authorList>
            <consortium name="Ensembl"/>
        </authorList>
    </citation>
    <scope>IDENTIFICATION</scope>
</reference>
<dbReference type="SMART" id="SM00201">
    <property type="entry name" value="SO"/>
    <property type="match status" value="5"/>
</dbReference>
<dbReference type="Gene3D" id="4.10.410.20">
    <property type="match status" value="5"/>
</dbReference>
<organism evidence="7 8">
    <name type="scientific">Sparus aurata</name>
    <name type="common">Gilthead sea bream</name>
    <dbReference type="NCBI Taxonomy" id="8175"/>
    <lineage>
        <taxon>Eukaryota</taxon>
        <taxon>Metazoa</taxon>
        <taxon>Chordata</taxon>
        <taxon>Craniata</taxon>
        <taxon>Vertebrata</taxon>
        <taxon>Euteleostomi</taxon>
        <taxon>Actinopterygii</taxon>
        <taxon>Neopterygii</taxon>
        <taxon>Teleostei</taxon>
        <taxon>Neoteleostei</taxon>
        <taxon>Acanthomorphata</taxon>
        <taxon>Eupercaria</taxon>
        <taxon>Spariformes</taxon>
        <taxon>Sparidae</taxon>
        <taxon>Sparus</taxon>
    </lineage>
</organism>
<feature type="compositionally biased region" description="Polar residues" evidence="4">
    <location>
        <begin position="362"/>
        <end position="372"/>
    </location>
</feature>
<comment type="caution">
    <text evidence="3">Lacks conserved residue(s) required for the propagation of feature annotation.</text>
</comment>
<proteinExistence type="predicted"/>
<dbReference type="Pfam" id="PF00431">
    <property type="entry name" value="CUB"/>
    <property type="match status" value="1"/>
</dbReference>
<dbReference type="Proteomes" id="UP000472265">
    <property type="component" value="Chromosome 15"/>
</dbReference>
<dbReference type="PROSITE" id="PS00524">
    <property type="entry name" value="SMB_1"/>
    <property type="match status" value="5"/>
</dbReference>
<dbReference type="PROSITE" id="PS51257">
    <property type="entry name" value="PROKAR_LIPOPROTEIN"/>
    <property type="match status" value="1"/>
</dbReference>
<dbReference type="PROSITE" id="PS01180">
    <property type="entry name" value="CUB"/>
    <property type="match status" value="1"/>
</dbReference>
<evidence type="ECO:0000313" key="7">
    <source>
        <dbReference type="Ensembl" id="ENSSAUP00010004492.1"/>
    </source>
</evidence>
<feature type="domain" description="CUB" evidence="5">
    <location>
        <begin position="153"/>
        <end position="263"/>
    </location>
</feature>
<evidence type="ECO:0008006" key="9">
    <source>
        <dbReference type="Google" id="ProtNLM"/>
    </source>
</evidence>
<keyword evidence="2" id="KW-1015">Disulfide bond</keyword>
<feature type="domain" description="SMB" evidence="6">
    <location>
        <begin position="319"/>
        <end position="358"/>
    </location>
</feature>
<evidence type="ECO:0000256" key="1">
    <source>
        <dbReference type="ARBA" id="ARBA00022737"/>
    </source>
</evidence>
<keyword evidence="8" id="KW-1185">Reference proteome</keyword>
<feature type="domain" description="SMB" evidence="6">
    <location>
        <begin position="55"/>
        <end position="94"/>
    </location>
</feature>
<dbReference type="FunFam" id="2.60.120.290:FF:000013">
    <property type="entry name" value="Membrane frizzled-related protein"/>
    <property type="match status" value="1"/>
</dbReference>
<name>A0A671TUW1_SPAAU</name>
<dbReference type="SMART" id="SM00042">
    <property type="entry name" value="CUB"/>
    <property type="match status" value="1"/>
</dbReference>
<dbReference type="InterPro" id="IPR036024">
    <property type="entry name" value="Somatomedin_B-like_dom_sf"/>
</dbReference>
<feature type="domain" description="SMB" evidence="6">
    <location>
        <begin position="102"/>
        <end position="141"/>
    </location>
</feature>
<evidence type="ECO:0000256" key="3">
    <source>
        <dbReference type="PROSITE-ProRule" id="PRU00059"/>
    </source>
</evidence>
<evidence type="ECO:0000256" key="4">
    <source>
        <dbReference type="SAM" id="MobiDB-lite"/>
    </source>
</evidence>
<dbReference type="OMA" id="GDNCDNG"/>
<dbReference type="InParanoid" id="A0A671TUW1"/>
<dbReference type="AlphaFoldDB" id="A0A671TUW1"/>
<keyword evidence="1" id="KW-0677">Repeat</keyword>
<dbReference type="SUPFAM" id="SSF49854">
    <property type="entry name" value="Spermadhesin, CUB domain"/>
    <property type="match status" value="1"/>
</dbReference>